<evidence type="ECO:0000256" key="13">
    <source>
        <dbReference type="ARBA" id="ARBA00023242"/>
    </source>
</evidence>
<dbReference type="Proteomes" id="UP000594220">
    <property type="component" value="Unplaced"/>
</dbReference>
<name>A0A7M4EA07_CROPO</name>
<evidence type="ECO:0000256" key="11">
    <source>
        <dbReference type="ARBA" id="ARBA00023125"/>
    </source>
</evidence>
<evidence type="ECO:0000256" key="5">
    <source>
        <dbReference type="ARBA" id="ARBA00022723"/>
    </source>
</evidence>
<feature type="domain" description="C2H2-type" evidence="17">
    <location>
        <begin position="504"/>
        <end position="532"/>
    </location>
</feature>
<evidence type="ECO:0000256" key="12">
    <source>
        <dbReference type="ARBA" id="ARBA00023163"/>
    </source>
</evidence>
<dbReference type="GO" id="GO:0005634">
    <property type="term" value="C:nucleus"/>
    <property type="evidence" value="ECO:0007669"/>
    <property type="project" value="UniProtKB-SubCell"/>
</dbReference>
<dbReference type="InterPro" id="IPR048408">
    <property type="entry name" value="ZNF512_C2HC"/>
</dbReference>
<feature type="compositionally biased region" description="Basic residues" evidence="16">
    <location>
        <begin position="175"/>
        <end position="188"/>
    </location>
</feature>
<feature type="compositionally biased region" description="Low complexity" evidence="16">
    <location>
        <begin position="617"/>
        <end position="634"/>
    </location>
</feature>
<evidence type="ECO:0000259" key="17">
    <source>
        <dbReference type="PROSITE" id="PS50157"/>
    </source>
</evidence>
<gene>
    <name evidence="18" type="primary">ZNF512</name>
</gene>
<dbReference type="SUPFAM" id="SSF57667">
    <property type="entry name" value="beta-beta-alpha zinc fingers"/>
    <property type="match status" value="5"/>
</dbReference>
<feature type="region of interest" description="Disordered" evidence="16">
    <location>
        <begin position="546"/>
        <end position="686"/>
    </location>
</feature>
<dbReference type="GeneTree" id="ENSGT00940000159165"/>
<keyword evidence="19" id="KW-1185">Reference proteome</keyword>
<dbReference type="PANTHER" id="PTHR22979:SF2">
    <property type="entry name" value="ZINC FINGER PROTEIN 512"/>
    <property type="match status" value="1"/>
</dbReference>
<keyword evidence="11" id="KW-0238">DNA-binding</keyword>
<organism evidence="18 19">
    <name type="scientific">Crocodylus porosus</name>
    <name type="common">Saltwater crocodile</name>
    <name type="synonym">Estuarine crocodile</name>
    <dbReference type="NCBI Taxonomy" id="8502"/>
    <lineage>
        <taxon>Eukaryota</taxon>
        <taxon>Metazoa</taxon>
        <taxon>Chordata</taxon>
        <taxon>Craniata</taxon>
        <taxon>Vertebrata</taxon>
        <taxon>Euteleostomi</taxon>
        <taxon>Archelosauria</taxon>
        <taxon>Archosauria</taxon>
        <taxon>Crocodylia</taxon>
        <taxon>Longirostres</taxon>
        <taxon>Crocodylidae</taxon>
        <taxon>Crocodylus</taxon>
    </lineage>
</organism>
<dbReference type="InterPro" id="IPR048403">
    <property type="entry name" value="ZNF512_znf-C2H2"/>
</dbReference>
<evidence type="ECO:0000256" key="14">
    <source>
        <dbReference type="ARBA" id="ARBA00039955"/>
    </source>
</evidence>
<sequence length="686" mass="77514">MQHFTPLYQPHLQHWTASREQLSRWLRMAHMGSAGPEPGERPCGFERSRPMPHRQQKSKRTLGNKKSKQLEEFEASVLESNSNYDEPCSDSSSTSSKGQVNGDSEPGTKEPVPRSTCWVEMRRIKIAGNKSSEKKAGETLSKEKRKPEPGETPSKEKRKPEHEEDEDEDSEGAPRKKQKVPARKKHRTWAQQTPKAKGRYVQKDPPSYEAGSREDQWHLEILDKGRITCPTCKVVVRKTVEGLKKHMANCSQEMFSCDHCEKQLKSAAGMKYHVMADHNNLPAAKEGSESDEQHERDQLRKVLKRMGKLKCTREGCTGSFTSIMGYLYHIQKCGKAAAELEKMALKCHHCSKAYKSKAGLAYHLRSEHGTEEQMRRSQLHCEEERPERLKEMNLESSKARRVQRKSAKMAIYYLHELASIELAKEWPKRKVREDLIPDDRKLKYTRPGLPTFSQDMLGKWKSDIKVHRRVHCPNKGCESVYGTVAGLKVHLTTCTLGDFVAGKYKCLLCDKEFISESGVKYHINVQHSEDWFDMDMKTTKSFEKLMKTQRGGEEPRKKCLSARGRKKRHGPASAKKPPSARAETPPEAETPPGAGAEKLPGAKKPHSAKKPPKSEKPPSAGAEKPPSAEKSPSSRAERGLRRSLRGHPPSTDESKSSKEEEKPLPTPQAATPQAATPKAAHRRGRK</sequence>
<feature type="compositionally biased region" description="Basic and acidic residues" evidence="16">
    <location>
        <begin position="650"/>
        <end position="663"/>
    </location>
</feature>
<keyword evidence="13" id="KW-0539">Nucleus</keyword>
<dbReference type="OMA" id="MANCKEE"/>
<evidence type="ECO:0000313" key="19">
    <source>
        <dbReference type="Proteomes" id="UP000594220"/>
    </source>
</evidence>
<evidence type="ECO:0000256" key="8">
    <source>
        <dbReference type="ARBA" id="ARBA00022833"/>
    </source>
</evidence>
<evidence type="ECO:0000256" key="3">
    <source>
        <dbReference type="ARBA" id="ARBA00006991"/>
    </source>
</evidence>
<evidence type="ECO:0000256" key="4">
    <source>
        <dbReference type="ARBA" id="ARBA00022499"/>
    </source>
</evidence>
<evidence type="ECO:0000256" key="7">
    <source>
        <dbReference type="ARBA" id="ARBA00022771"/>
    </source>
</evidence>
<evidence type="ECO:0000256" key="15">
    <source>
        <dbReference type="PROSITE-ProRule" id="PRU00042"/>
    </source>
</evidence>
<protein>
    <recommendedName>
        <fullName evidence="14">Zinc finger protein 512</fullName>
    </recommendedName>
</protein>
<keyword evidence="8" id="KW-0862">Zinc</keyword>
<comment type="subcellular location">
    <subcellularLocation>
        <location evidence="2">Nucleus</location>
    </subcellularLocation>
</comment>
<evidence type="ECO:0000256" key="10">
    <source>
        <dbReference type="ARBA" id="ARBA00023015"/>
    </source>
</evidence>
<feature type="compositionally biased region" description="Basic residues" evidence="16">
    <location>
        <begin position="601"/>
        <end position="611"/>
    </location>
</feature>
<dbReference type="GO" id="GO:0003677">
    <property type="term" value="F:DNA binding"/>
    <property type="evidence" value="ECO:0007669"/>
    <property type="project" value="UniProtKB-KW"/>
</dbReference>
<dbReference type="FunFam" id="3.30.160.60:FF:000580">
    <property type="entry name" value="Zinc finger protein 512"/>
    <property type="match status" value="1"/>
</dbReference>
<evidence type="ECO:0000256" key="1">
    <source>
        <dbReference type="ARBA" id="ARBA00003767"/>
    </source>
</evidence>
<feature type="compositionally biased region" description="Basic and acidic residues" evidence="16">
    <location>
        <begin position="131"/>
        <end position="162"/>
    </location>
</feature>
<evidence type="ECO:0000256" key="6">
    <source>
        <dbReference type="ARBA" id="ARBA00022737"/>
    </source>
</evidence>
<dbReference type="GO" id="GO:0008270">
    <property type="term" value="F:zinc ion binding"/>
    <property type="evidence" value="ECO:0007669"/>
    <property type="project" value="UniProtKB-KW"/>
</dbReference>
<dbReference type="Pfam" id="PF21276">
    <property type="entry name" value="ZNF512_C2HC"/>
    <property type="match status" value="2"/>
</dbReference>
<evidence type="ECO:0000256" key="9">
    <source>
        <dbReference type="ARBA" id="ARBA00022843"/>
    </source>
</evidence>
<feature type="region of interest" description="Disordered" evidence="16">
    <location>
        <begin position="31"/>
        <end position="212"/>
    </location>
</feature>
<comment type="function">
    <text evidence="1">May be involved in transcriptional regulation.</text>
</comment>
<dbReference type="PROSITE" id="PS50157">
    <property type="entry name" value="ZINC_FINGER_C2H2_2"/>
    <property type="match status" value="2"/>
</dbReference>
<dbReference type="PANTHER" id="PTHR22979">
    <property type="entry name" value="ZINC FINGER PROTEIN-RELATED"/>
    <property type="match status" value="1"/>
</dbReference>
<evidence type="ECO:0000313" key="18">
    <source>
        <dbReference type="Ensembl" id="ENSCPRP00005006193.1"/>
    </source>
</evidence>
<feature type="compositionally biased region" description="Low complexity" evidence="16">
    <location>
        <begin position="667"/>
        <end position="678"/>
    </location>
</feature>
<keyword evidence="6" id="KW-0677">Repeat</keyword>
<dbReference type="Ensembl" id="ENSCPRT00005007264.1">
    <property type="protein sequence ID" value="ENSCPRP00005006193.1"/>
    <property type="gene ID" value="ENSCPRG00005004435.1"/>
</dbReference>
<comment type="similarity">
    <text evidence="3">Belongs to the krueppel C2H2-type zinc-finger protein family.</text>
</comment>
<reference evidence="18" key="1">
    <citation type="submission" date="2025-08" db="UniProtKB">
        <authorList>
            <consortium name="Ensembl"/>
        </authorList>
    </citation>
    <scope>IDENTIFICATION</scope>
</reference>
<keyword evidence="5" id="KW-0479">Metal-binding</keyword>
<feature type="compositionally biased region" description="Basic residues" evidence="16">
    <location>
        <begin position="558"/>
        <end position="570"/>
    </location>
</feature>
<feature type="compositionally biased region" description="Basic and acidic residues" evidence="16">
    <location>
        <begin position="38"/>
        <end position="49"/>
    </location>
</feature>
<dbReference type="FunFam" id="3.30.160.60:FF:000270">
    <property type="entry name" value="Zinc finger protein 512"/>
    <property type="match status" value="1"/>
</dbReference>
<accession>A0A7M4EA07</accession>
<feature type="compositionally biased region" description="Basic and acidic residues" evidence="16">
    <location>
        <begin position="546"/>
        <end position="557"/>
    </location>
</feature>
<evidence type="ECO:0000256" key="2">
    <source>
        <dbReference type="ARBA" id="ARBA00004123"/>
    </source>
</evidence>
<proteinExistence type="inferred from homology"/>
<reference evidence="18" key="2">
    <citation type="submission" date="2025-09" db="UniProtKB">
        <authorList>
            <consortium name="Ensembl"/>
        </authorList>
    </citation>
    <scope>IDENTIFICATION</scope>
</reference>
<evidence type="ECO:0000256" key="16">
    <source>
        <dbReference type="SAM" id="MobiDB-lite"/>
    </source>
</evidence>
<feature type="domain" description="C2H2-type" evidence="17">
    <location>
        <begin position="345"/>
        <end position="373"/>
    </location>
</feature>
<dbReference type="Pfam" id="PF21367">
    <property type="entry name" value="ZNF512_zf-C2H2"/>
    <property type="match status" value="1"/>
</dbReference>
<dbReference type="AlphaFoldDB" id="A0A7M4EA07"/>
<keyword evidence="4" id="KW-1017">Isopeptide bond</keyword>
<dbReference type="SMART" id="SM00355">
    <property type="entry name" value="ZnF_C2H2"/>
    <property type="match status" value="5"/>
</dbReference>
<dbReference type="PROSITE" id="PS00028">
    <property type="entry name" value="ZINC_FINGER_C2H2_1"/>
    <property type="match status" value="3"/>
</dbReference>
<keyword evidence="9" id="KW-0832">Ubl conjugation</keyword>
<keyword evidence="12" id="KW-0804">Transcription</keyword>
<dbReference type="InterPro" id="IPR036236">
    <property type="entry name" value="Znf_C2H2_sf"/>
</dbReference>
<dbReference type="InterPro" id="IPR052274">
    <property type="entry name" value="Krueppel_C2H2_Zn-finger"/>
</dbReference>
<feature type="compositionally biased region" description="Basic residues" evidence="16">
    <location>
        <begin position="50"/>
        <end position="67"/>
    </location>
</feature>
<dbReference type="Pfam" id="PF00096">
    <property type="entry name" value="zf-C2H2"/>
    <property type="match status" value="1"/>
</dbReference>
<keyword evidence="10" id="KW-0805">Transcription regulation</keyword>
<dbReference type="Gene3D" id="3.30.160.60">
    <property type="entry name" value="Classic Zinc Finger"/>
    <property type="match status" value="3"/>
</dbReference>
<keyword evidence="7 15" id="KW-0863">Zinc-finger</keyword>
<feature type="compositionally biased region" description="Low complexity" evidence="16">
    <location>
        <begin position="571"/>
        <end position="597"/>
    </location>
</feature>
<dbReference type="InterPro" id="IPR013087">
    <property type="entry name" value="Znf_C2H2_type"/>
</dbReference>